<organism evidence="3 4">
    <name type="scientific">Humidesulfovibrio mexicanus</name>
    <dbReference type="NCBI Taxonomy" id="147047"/>
    <lineage>
        <taxon>Bacteria</taxon>
        <taxon>Pseudomonadati</taxon>
        <taxon>Thermodesulfobacteriota</taxon>
        <taxon>Desulfovibrionia</taxon>
        <taxon>Desulfovibrionales</taxon>
        <taxon>Desulfovibrionaceae</taxon>
        <taxon>Humidesulfovibrio</taxon>
    </lineage>
</organism>
<dbReference type="InterPro" id="IPR011055">
    <property type="entry name" value="Dup_hybrid_motif"/>
</dbReference>
<dbReference type="InterPro" id="IPR050570">
    <property type="entry name" value="Cell_wall_metabolism_enzyme"/>
</dbReference>
<feature type="chain" id="PRO_5013167450" evidence="1">
    <location>
        <begin position="30"/>
        <end position="319"/>
    </location>
</feature>
<evidence type="ECO:0000313" key="4">
    <source>
        <dbReference type="Proteomes" id="UP000198324"/>
    </source>
</evidence>
<dbReference type="AlphaFoldDB" id="A0A239ARC8"/>
<keyword evidence="4" id="KW-1185">Reference proteome</keyword>
<evidence type="ECO:0000256" key="1">
    <source>
        <dbReference type="SAM" id="SignalP"/>
    </source>
</evidence>
<dbReference type="Pfam" id="PF01551">
    <property type="entry name" value="Peptidase_M23"/>
    <property type="match status" value="1"/>
</dbReference>
<gene>
    <name evidence="3" type="ORF">SAMN04488503_2154</name>
</gene>
<accession>A0A239ARC8</accession>
<feature type="signal peptide" evidence="1">
    <location>
        <begin position="1"/>
        <end position="29"/>
    </location>
</feature>
<keyword evidence="3" id="KW-0378">Hydrolase</keyword>
<dbReference type="PANTHER" id="PTHR21666">
    <property type="entry name" value="PEPTIDASE-RELATED"/>
    <property type="match status" value="1"/>
</dbReference>
<feature type="domain" description="M23ase beta-sheet core" evidence="2">
    <location>
        <begin position="215"/>
        <end position="309"/>
    </location>
</feature>
<dbReference type="PANTHER" id="PTHR21666:SF270">
    <property type="entry name" value="MUREIN HYDROLASE ACTIVATOR ENVC"/>
    <property type="match status" value="1"/>
</dbReference>
<reference evidence="3 4" key="1">
    <citation type="submission" date="2017-06" db="EMBL/GenBank/DDBJ databases">
        <authorList>
            <person name="Kim H.J."/>
            <person name="Triplett B.A."/>
        </authorList>
    </citation>
    <scope>NUCLEOTIDE SEQUENCE [LARGE SCALE GENOMIC DNA]</scope>
    <source>
        <strain evidence="3 4">DSM 13116</strain>
    </source>
</reference>
<evidence type="ECO:0000259" key="2">
    <source>
        <dbReference type="Pfam" id="PF01551"/>
    </source>
</evidence>
<dbReference type="InterPro" id="IPR016047">
    <property type="entry name" value="M23ase_b-sheet_dom"/>
</dbReference>
<dbReference type="Proteomes" id="UP000198324">
    <property type="component" value="Unassembled WGS sequence"/>
</dbReference>
<dbReference type="EMBL" id="FZOC01000004">
    <property type="protein sequence ID" value="SNR97872.1"/>
    <property type="molecule type" value="Genomic_DNA"/>
</dbReference>
<dbReference type="Gene3D" id="2.70.70.10">
    <property type="entry name" value="Glucose Permease (Domain IIA)"/>
    <property type="match status" value="1"/>
</dbReference>
<dbReference type="OrthoDB" id="9815245at2"/>
<dbReference type="SUPFAM" id="SSF51261">
    <property type="entry name" value="Duplicated hybrid motif"/>
    <property type="match status" value="1"/>
</dbReference>
<dbReference type="GO" id="GO:0004222">
    <property type="term" value="F:metalloendopeptidase activity"/>
    <property type="evidence" value="ECO:0007669"/>
    <property type="project" value="TreeGrafter"/>
</dbReference>
<dbReference type="CDD" id="cd12797">
    <property type="entry name" value="M23_peptidase"/>
    <property type="match status" value="1"/>
</dbReference>
<sequence>MGRVNTLNASFPRLVFLVLAVLSMLALDAAARAEGTVSSPRHAARRAPAGGELVCPAKVGIGEPFVVRVRLPWRAREASVRFLGRSAPLELRAAGGGVEACAVLGADVLDARPGWKTVTVRAVPASGGSTRTFARRVELAFVSRPVERLSLDPAMVTPPREEVPRIAAERALSRQALARTGTKRLWSLPLARPLDTEVSSLYGVGRVLNGQPRSPHRGLDLEASVGDPVRAADHGVVALAGDFYYPGQCVYLDHGQGLVTMYFHLSERLVQMGQRVERGQVLGLAGESGRSTRAHLHFGVAALGRLVDPEPLFLYDGRQ</sequence>
<name>A0A239ARC8_9BACT</name>
<dbReference type="RefSeq" id="WP_089274373.1">
    <property type="nucleotide sequence ID" value="NZ_FZOC01000004.1"/>
</dbReference>
<protein>
    <submittedName>
        <fullName evidence="3">Murein DD-endopeptidase MepM and murein hydrolase activator NlpD, contain LysM domain</fullName>
    </submittedName>
</protein>
<proteinExistence type="predicted"/>
<keyword evidence="1" id="KW-0732">Signal</keyword>
<evidence type="ECO:0000313" key="3">
    <source>
        <dbReference type="EMBL" id="SNR97872.1"/>
    </source>
</evidence>